<keyword evidence="1" id="KW-0805">Transcription regulation</keyword>
<keyword evidence="3" id="KW-0804">Transcription</keyword>
<dbReference type="SUPFAM" id="SSF51215">
    <property type="entry name" value="Regulatory protein AraC"/>
    <property type="match status" value="1"/>
</dbReference>
<feature type="domain" description="HTH araC/xylS-type" evidence="4">
    <location>
        <begin position="190"/>
        <end position="288"/>
    </location>
</feature>
<dbReference type="Gene3D" id="1.10.10.60">
    <property type="entry name" value="Homeodomain-like"/>
    <property type="match status" value="2"/>
</dbReference>
<dbReference type="PROSITE" id="PS01124">
    <property type="entry name" value="HTH_ARAC_FAMILY_2"/>
    <property type="match status" value="1"/>
</dbReference>
<dbReference type="Pfam" id="PF12833">
    <property type="entry name" value="HTH_18"/>
    <property type="match status" value="1"/>
</dbReference>
<dbReference type="SMART" id="SM00342">
    <property type="entry name" value="HTH_ARAC"/>
    <property type="match status" value="1"/>
</dbReference>
<name>A0A504J7Z7_9FLAO</name>
<dbReference type="SUPFAM" id="SSF46689">
    <property type="entry name" value="Homeodomain-like"/>
    <property type="match status" value="1"/>
</dbReference>
<dbReference type="InterPro" id="IPR003313">
    <property type="entry name" value="AraC-bd"/>
</dbReference>
<comment type="caution">
    <text evidence="5">The sequence shown here is derived from an EMBL/GenBank/DDBJ whole genome shotgun (WGS) entry which is preliminary data.</text>
</comment>
<sequence>MTDIPLLKINSLAKDISSSSLENSNFSIFRAKEAPQRLRHGDPFRNDFYALAFILKGSVDFTVDFKNYKLSGNTVLFITPGQVLSTTDNIEDGFGILFKKEFLMRQGSFKWLQSLPMYHRFHSEPWIDLDNTFSEQLSYYLHAMLEEAANNKDYKYDAIKSYLILTLIQLTRLYKETKKNGHTESNHIILQYESFIDQHYKDIRSVKEYADMLFMTPQNLNRICKKTTGKSASDLINEKLLIEIKRHLIFTAKSIEEIAYMHNFYDNSYFTKYFKKAVGKTPTEFRKENSNNTAF</sequence>
<dbReference type="PANTHER" id="PTHR43280:SF32">
    <property type="entry name" value="TRANSCRIPTIONAL REGULATORY PROTEIN"/>
    <property type="match status" value="1"/>
</dbReference>
<evidence type="ECO:0000259" key="4">
    <source>
        <dbReference type="PROSITE" id="PS01124"/>
    </source>
</evidence>
<dbReference type="EMBL" id="VFWZ01000002">
    <property type="protein sequence ID" value="TPN86957.1"/>
    <property type="molecule type" value="Genomic_DNA"/>
</dbReference>
<proteinExistence type="predicted"/>
<dbReference type="InterPro" id="IPR037923">
    <property type="entry name" value="HTH-like"/>
</dbReference>
<dbReference type="RefSeq" id="WP_140590776.1">
    <property type="nucleotide sequence ID" value="NZ_VFWZ01000002.1"/>
</dbReference>
<gene>
    <name evidence="5" type="ORF">FHK87_04965</name>
</gene>
<dbReference type="GO" id="GO:0043565">
    <property type="term" value="F:sequence-specific DNA binding"/>
    <property type="evidence" value="ECO:0007669"/>
    <property type="project" value="InterPro"/>
</dbReference>
<dbReference type="OrthoDB" id="1096411at2"/>
<evidence type="ECO:0000313" key="5">
    <source>
        <dbReference type="EMBL" id="TPN86957.1"/>
    </source>
</evidence>
<evidence type="ECO:0000313" key="6">
    <source>
        <dbReference type="Proteomes" id="UP000315540"/>
    </source>
</evidence>
<dbReference type="InterPro" id="IPR018060">
    <property type="entry name" value="HTH_AraC"/>
</dbReference>
<reference evidence="5 6" key="1">
    <citation type="submission" date="2019-06" db="EMBL/GenBank/DDBJ databases">
        <authorList>
            <person name="Meng X."/>
        </authorList>
    </citation>
    <scope>NUCLEOTIDE SEQUENCE [LARGE SCALE GENOMIC DNA]</scope>
    <source>
        <strain evidence="5 6">M625</strain>
    </source>
</reference>
<dbReference type="Pfam" id="PF02311">
    <property type="entry name" value="AraC_binding"/>
    <property type="match status" value="1"/>
</dbReference>
<organism evidence="5 6">
    <name type="scientific">Aquimarina algicola</name>
    <dbReference type="NCBI Taxonomy" id="2589995"/>
    <lineage>
        <taxon>Bacteria</taxon>
        <taxon>Pseudomonadati</taxon>
        <taxon>Bacteroidota</taxon>
        <taxon>Flavobacteriia</taxon>
        <taxon>Flavobacteriales</taxon>
        <taxon>Flavobacteriaceae</taxon>
        <taxon>Aquimarina</taxon>
    </lineage>
</organism>
<dbReference type="Proteomes" id="UP000315540">
    <property type="component" value="Unassembled WGS sequence"/>
</dbReference>
<evidence type="ECO:0000256" key="1">
    <source>
        <dbReference type="ARBA" id="ARBA00023015"/>
    </source>
</evidence>
<dbReference type="PANTHER" id="PTHR43280">
    <property type="entry name" value="ARAC-FAMILY TRANSCRIPTIONAL REGULATOR"/>
    <property type="match status" value="1"/>
</dbReference>
<evidence type="ECO:0000256" key="2">
    <source>
        <dbReference type="ARBA" id="ARBA00023125"/>
    </source>
</evidence>
<evidence type="ECO:0000256" key="3">
    <source>
        <dbReference type="ARBA" id="ARBA00023163"/>
    </source>
</evidence>
<protein>
    <submittedName>
        <fullName evidence="5">Helix-turn-helix domain-containing protein</fullName>
    </submittedName>
</protein>
<dbReference type="InterPro" id="IPR009057">
    <property type="entry name" value="Homeodomain-like_sf"/>
</dbReference>
<dbReference type="AlphaFoldDB" id="A0A504J7Z7"/>
<accession>A0A504J7Z7</accession>
<dbReference type="InterPro" id="IPR020449">
    <property type="entry name" value="Tscrpt_reg_AraC-type_HTH"/>
</dbReference>
<keyword evidence="2" id="KW-0238">DNA-binding</keyword>
<dbReference type="GO" id="GO:0003700">
    <property type="term" value="F:DNA-binding transcription factor activity"/>
    <property type="evidence" value="ECO:0007669"/>
    <property type="project" value="InterPro"/>
</dbReference>
<keyword evidence="6" id="KW-1185">Reference proteome</keyword>
<dbReference type="PRINTS" id="PR00032">
    <property type="entry name" value="HTHARAC"/>
</dbReference>